<dbReference type="InterPro" id="IPR027417">
    <property type="entry name" value="P-loop_NTPase"/>
</dbReference>
<evidence type="ECO:0000313" key="6">
    <source>
        <dbReference type="Proteomes" id="UP000000798"/>
    </source>
</evidence>
<gene>
    <name evidence="5" type="primary">abcT12</name>
    <name evidence="5" type="ordered locus">aq_2137</name>
</gene>
<dbReference type="Pfam" id="PF00005">
    <property type="entry name" value="ABC_tran"/>
    <property type="match status" value="1"/>
</dbReference>
<evidence type="ECO:0000256" key="1">
    <source>
        <dbReference type="ARBA" id="ARBA00022448"/>
    </source>
</evidence>
<evidence type="ECO:0000256" key="2">
    <source>
        <dbReference type="ARBA" id="ARBA00022741"/>
    </source>
</evidence>
<dbReference type="PROSITE" id="PS50893">
    <property type="entry name" value="ABC_TRANSPORTER_2"/>
    <property type="match status" value="1"/>
</dbReference>
<evidence type="ECO:0000313" key="5">
    <source>
        <dbReference type="EMBL" id="AAC07853.1"/>
    </source>
</evidence>
<dbReference type="HOGENOM" id="CLU_000604_1_22_0"/>
<dbReference type="PANTHER" id="PTHR43023">
    <property type="entry name" value="PROTEIN TRIGALACTOSYLDIACYLGLYCEROL 3, CHLOROPLASTIC"/>
    <property type="match status" value="1"/>
</dbReference>
<dbReference type="GO" id="GO:0016887">
    <property type="term" value="F:ATP hydrolysis activity"/>
    <property type="evidence" value="ECO:0007669"/>
    <property type="project" value="InterPro"/>
</dbReference>
<dbReference type="SUPFAM" id="SSF52540">
    <property type="entry name" value="P-loop containing nucleoside triphosphate hydrolases"/>
    <property type="match status" value="1"/>
</dbReference>
<dbReference type="EMBL" id="AE000657">
    <property type="protein sequence ID" value="AAC07853.1"/>
    <property type="molecule type" value="Genomic_DNA"/>
</dbReference>
<dbReference type="PANTHER" id="PTHR43023:SF6">
    <property type="entry name" value="INTERMEMBRANE PHOSPHOLIPID TRANSPORT SYSTEM ATP-BINDING PROTEIN MLAF"/>
    <property type="match status" value="1"/>
</dbReference>
<accession>O67894</accession>
<evidence type="ECO:0000259" key="4">
    <source>
        <dbReference type="PROSITE" id="PS50893"/>
    </source>
</evidence>
<dbReference type="PIR" id="B70483">
    <property type="entry name" value="B70483"/>
</dbReference>
<proteinExistence type="predicted"/>
<dbReference type="KEGG" id="aae:aq_2137"/>
<dbReference type="Proteomes" id="UP000000798">
    <property type="component" value="Chromosome"/>
</dbReference>
<organism evidence="5 6">
    <name type="scientific">Aquifex aeolicus (strain VF5)</name>
    <dbReference type="NCBI Taxonomy" id="224324"/>
    <lineage>
        <taxon>Bacteria</taxon>
        <taxon>Pseudomonadati</taxon>
        <taxon>Aquificota</taxon>
        <taxon>Aquificia</taxon>
        <taxon>Aquificales</taxon>
        <taxon>Aquificaceae</taxon>
        <taxon>Aquifex</taxon>
    </lineage>
</organism>
<dbReference type="OrthoDB" id="9802264at2"/>
<protein>
    <submittedName>
        <fullName evidence="5">ABC transporter</fullName>
    </submittedName>
</protein>
<keyword evidence="6" id="KW-1185">Reference proteome</keyword>
<dbReference type="FunCoup" id="O67894">
    <property type="interactions" value="104"/>
</dbReference>
<evidence type="ECO:0000256" key="3">
    <source>
        <dbReference type="ARBA" id="ARBA00022840"/>
    </source>
</evidence>
<dbReference type="Gene3D" id="3.40.50.300">
    <property type="entry name" value="P-loop containing nucleotide triphosphate hydrolases"/>
    <property type="match status" value="1"/>
</dbReference>
<dbReference type="InParanoid" id="O67894"/>
<feature type="domain" description="ABC transporter" evidence="4">
    <location>
        <begin position="5"/>
        <end position="242"/>
    </location>
</feature>
<dbReference type="RefSeq" id="WP_010881399.1">
    <property type="nucleotide sequence ID" value="NC_000918.1"/>
</dbReference>
<dbReference type="InterPro" id="IPR003439">
    <property type="entry name" value="ABC_transporter-like_ATP-bd"/>
</dbReference>
<dbReference type="AlphaFoldDB" id="O67894"/>
<dbReference type="GO" id="GO:0005524">
    <property type="term" value="F:ATP binding"/>
    <property type="evidence" value="ECO:0007669"/>
    <property type="project" value="UniProtKB-KW"/>
</dbReference>
<name>O67894_AQUAE</name>
<keyword evidence="3" id="KW-0067">ATP-binding</keyword>
<reference evidence="5 6" key="1">
    <citation type="journal article" date="1998" name="Nature">
        <title>The complete genome of the hyperthermophilic bacterium Aquifex aeolicus.</title>
        <authorList>
            <person name="Deckert G."/>
            <person name="Warren P.V."/>
            <person name="Gaasterland T."/>
            <person name="Young W.G."/>
            <person name="Lenox A.L."/>
            <person name="Graham D.E."/>
            <person name="Overbeek R."/>
            <person name="Snead M.A."/>
            <person name="Keller M."/>
            <person name="Aujay M."/>
            <person name="Huber R."/>
            <person name="Feldman R.A."/>
            <person name="Short J.M."/>
            <person name="Olson G.J."/>
            <person name="Swanson R.V."/>
        </authorList>
    </citation>
    <scope>NUCLEOTIDE SEQUENCE [LARGE SCALE GENOMIC DNA]</scope>
    <source>
        <strain evidence="5 6">VF5</strain>
    </source>
</reference>
<keyword evidence="1" id="KW-0813">Transport</keyword>
<dbReference type="InterPro" id="IPR003593">
    <property type="entry name" value="AAA+_ATPase"/>
</dbReference>
<dbReference type="STRING" id="224324.aq_2137"/>
<keyword evidence="2" id="KW-0547">Nucleotide-binding</keyword>
<dbReference type="SMART" id="SM00382">
    <property type="entry name" value="AAA"/>
    <property type="match status" value="1"/>
</dbReference>
<dbReference type="EnsemblBacteria" id="AAC07853">
    <property type="protein sequence ID" value="AAC07853"/>
    <property type="gene ID" value="aq_2137"/>
</dbReference>
<dbReference type="eggNOG" id="COG1127">
    <property type="taxonomic scope" value="Bacteria"/>
</dbReference>
<sequence length="253" mass="28621">MDEVVRLEHIYKEIEGRVILKDVNFSVYKGEIFSIIGGSGSGKTSITKLIVGLWKPTKGKVLVFRKNVPELSGLELDELRKNIGYVFQEGALFDSYRVWENVVFYYLEHGKHNKEELRKMALENLKLVNVDESVLDLYPSELFGGMRKRVAIARAIATRPQLIIYDEPTSGLDPITSRVIDKLILELRNKTGTTSLVVTHDMISAFTISDRVMVIKNGEIIAIGKPDEVIDYPHPYIQEFVGAIKSCLKHAKV</sequence>